<keyword evidence="2" id="KW-1185">Reference proteome</keyword>
<proteinExistence type="predicted"/>
<dbReference type="HOGENOM" id="CLU_3067315_0_0_12"/>
<name>F5YAM5_LEAAZ</name>
<accession>F5YAM5</accession>
<gene>
    <name evidence="1" type="ordered locus">TREAZ_1980</name>
</gene>
<dbReference type="Proteomes" id="UP000009222">
    <property type="component" value="Chromosome"/>
</dbReference>
<reference evidence="1 2" key="2">
    <citation type="journal article" date="2011" name="ISME J.">
        <title>RNA-seq reveals cooperative metabolic interactions between two termite-gut spirochete species in co-culture.</title>
        <authorList>
            <person name="Rosenthal A.Z."/>
            <person name="Matson E.G."/>
            <person name="Eldar A."/>
            <person name="Leadbetter J.R."/>
        </authorList>
    </citation>
    <scope>NUCLEOTIDE SEQUENCE [LARGE SCALE GENOMIC DNA]</scope>
    <source>
        <strain evidence="2">ATCC BAA-888 / DSM 13862 / ZAS-9</strain>
    </source>
</reference>
<dbReference type="EMBL" id="CP001841">
    <property type="protein sequence ID" value="AEF81544.1"/>
    <property type="molecule type" value="Genomic_DNA"/>
</dbReference>
<dbReference type="InParanoid" id="F5YAM5"/>
<evidence type="ECO:0000313" key="2">
    <source>
        <dbReference type="Proteomes" id="UP000009222"/>
    </source>
</evidence>
<organism evidence="1 2">
    <name type="scientific">Leadbettera azotonutricia (strain ATCC BAA-888 / DSM 13862 / ZAS-9)</name>
    <name type="common">Treponema azotonutricium</name>
    <dbReference type="NCBI Taxonomy" id="545695"/>
    <lineage>
        <taxon>Bacteria</taxon>
        <taxon>Pseudomonadati</taxon>
        <taxon>Spirochaetota</taxon>
        <taxon>Spirochaetia</taxon>
        <taxon>Spirochaetales</taxon>
        <taxon>Breznakiellaceae</taxon>
        <taxon>Leadbettera</taxon>
    </lineage>
</organism>
<dbReference type="STRING" id="545695.TREAZ_1980"/>
<sequence>MLPSNKLWECWFFDVNGIPVHCANEELIKLGLGFTEGRIDEAAVIDLIVERNT</sequence>
<protein>
    <submittedName>
        <fullName evidence="1">Putative death on curing protein</fullName>
    </submittedName>
</protein>
<reference evidence="2" key="1">
    <citation type="submission" date="2009-12" db="EMBL/GenBank/DDBJ databases">
        <title>Complete sequence of Treponema azotonutricium strain ZAS-9.</title>
        <authorList>
            <person name="Tetu S.G."/>
            <person name="Matson E."/>
            <person name="Ren Q."/>
            <person name="Seshadri R."/>
            <person name="Elbourne L."/>
            <person name="Hassan K.A."/>
            <person name="Durkin A."/>
            <person name="Radune D."/>
            <person name="Mohamoud Y."/>
            <person name="Shay R."/>
            <person name="Jin S."/>
            <person name="Zhang X."/>
            <person name="Lucey K."/>
            <person name="Ballor N.R."/>
            <person name="Ottesen E."/>
            <person name="Rosenthal R."/>
            <person name="Allen A."/>
            <person name="Leadbetter J.R."/>
            <person name="Paulsen I.T."/>
        </authorList>
    </citation>
    <scope>NUCLEOTIDE SEQUENCE [LARGE SCALE GENOMIC DNA]</scope>
    <source>
        <strain evidence="2">ATCC BAA-888 / DSM 13862 / ZAS-9</strain>
    </source>
</reference>
<dbReference type="KEGG" id="taz:TREAZ_1980"/>
<dbReference type="AlphaFoldDB" id="F5YAM5"/>
<evidence type="ECO:0000313" key="1">
    <source>
        <dbReference type="EMBL" id="AEF81544.1"/>
    </source>
</evidence>